<dbReference type="PANTHER" id="PTHR43877:SF2">
    <property type="entry name" value="AMINOALKYLPHOSPHONATE N-ACETYLTRANSFERASE-RELATED"/>
    <property type="match status" value="1"/>
</dbReference>
<organism evidence="4 5">
    <name type="scientific">Sphingobium nicotianae</name>
    <dbReference type="NCBI Taxonomy" id="2782607"/>
    <lineage>
        <taxon>Bacteria</taxon>
        <taxon>Pseudomonadati</taxon>
        <taxon>Pseudomonadota</taxon>
        <taxon>Alphaproteobacteria</taxon>
        <taxon>Sphingomonadales</taxon>
        <taxon>Sphingomonadaceae</taxon>
        <taxon>Sphingobium</taxon>
    </lineage>
</organism>
<sequence length="195" mass="21654">MASIDIEEVSVALVPDIAAISCAFRVERICDVIGNDDGGFDLVERTIATPYIKDYDGIAGNRPGSWVERFDLSHWGLLLARADEQNVGSALIAFDAADLDMLEGRHDLAVIWDLRVLATAREQGIGTRLIATAESWAKQHGCNEIRVETQNINLAACRCYARAGFRLIRANEDAYPEHPDETQLIWTKRLERGEA</sequence>
<dbReference type="InterPro" id="IPR050832">
    <property type="entry name" value="Bact_Acetyltransf"/>
</dbReference>
<dbReference type="Proteomes" id="UP001138757">
    <property type="component" value="Unassembled WGS sequence"/>
</dbReference>
<evidence type="ECO:0000256" key="2">
    <source>
        <dbReference type="ARBA" id="ARBA00023315"/>
    </source>
</evidence>
<evidence type="ECO:0000256" key="1">
    <source>
        <dbReference type="ARBA" id="ARBA00022679"/>
    </source>
</evidence>
<comment type="caution">
    <text evidence="4">The sequence shown here is derived from an EMBL/GenBank/DDBJ whole genome shotgun (WGS) entry which is preliminary data.</text>
</comment>
<reference evidence="4" key="1">
    <citation type="submission" date="2021-05" db="EMBL/GenBank/DDBJ databases">
        <title>Genome of Sphingobium sp. strain.</title>
        <authorList>
            <person name="Fan R."/>
        </authorList>
    </citation>
    <scope>NUCLEOTIDE SEQUENCE</scope>
    <source>
        <strain evidence="4">H33</strain>
    </source>
</reference>
<keyword evidence="5" id="KW-1185">Reference proteome</keyword>
<dbReference type="InterPro" id="IPR000182">
    <property type="entry name" value="GNAT_dom"/>
</dbReference>
<dbReference type="EC" id="2.3.1.-" evidence="4"/>
<dbReference type="SUPFAM" id="SSF55729">
    <property type="entry name" value="Acyl-CoA N-acyltransferases (Nat)"/>
    <property type="match status" value="1"/>
</dbReference>
<evidence type="ECO:0000313" key="4">
    <source>
        <dbReference type="EMBL" id="MBT2189358.1"/>
    </source>
</evidence>
<evidence type="ECO:0000259" key="3">
    <source>
        <dbReference type="PROSITE" id="PS51186"/>
    </source>
</evidence>
<dbReference type="CDD" id="cd04301">
    <property type="entry name" value="NAT_SF"/>
    <property type="match status" value="1"/>
</dbReference>
<dbReference type="RefSeq" id="WP_214625602.1">
    <property type="nucleotide sequence ID" value="NZ_JAHGAW010000017.1"/>
</dbReference>
<dbReference type="InterPro" id="IPR016181">
    <property type="entry name" value="Acyl_CoA_acyltransferase"/>
</dbReference>
<keyword evidence="1 4" id="KW-0808">Transferase</keyword>
<accession>A0A9X1IT90</accession>
<dbReference type="PANTHER" id="PTHR43877">
    <property type="entry name" value="AMINOALKYLPHOSPHONATE N-ACETYLTRANSFERASE-RELATED-RELATED"/>
    <property type="match status" value="1"/>
</dbReference>
<gene>
    <name evidence="4" type="ORF">KK488_20600</name>
</gene>
<evidence type="ECO:0000313" key="5">
    <source>
        <dbReference type="Proteomes" id="UP001138757"/>
    </source>
</evidence>
<feature type="domain" description="N-acetyltransferase" evidence="3">
    <location>
        <begin position="40"/>
        <end position="191"/>
    </location>
</feature>
<dbReference type="GO" id="GO:0016747">
    <property type="term" value="F:acyltransferase activity, transferring groups other than amino-acyl groups"/>
    <property type="evidence" value="ECO:0007669"/>
    <property type="project" value="InterPro"/>
</dbReference>
<name>A0A9X1IT90_9SPHN</name>
<dbReference type="AlphaFoldDB" id="A0A9X1IT90"/>
<dbReference type="PROSITE" id="PS51186">
    <property type="entry name" value="GNAT"/>
    <property type="match status" value="1"/>
</dbReference>
<proteinExistence type="predicted"/>
<protein>
    <submittedName>
        <fullName evidence="4">GNAT family N-acetyltransferase</fullName>
        <ecNumber evidence="4">2.3.1.-</ecNumber>
    </submittedName>
</protein>
<dbReference type="Pfam" id="PF00583">
    <property type="entry name" value="Acetyltransf_1"/>
    <property type="match status" value="1"/>
</dbReference>
<keyword evidence="2 4" id="KW-0012">Acyltransferase</keyword>
<dbReference type="Gene3D" id="3.40.630.30">
    <property type="match status" value="1"/>
</dbReference>
<dbReference type="EMBL" id="JAHGAW010000017">
    <property type="protein sequence ID" value="MBT2189358.1"/>
    <property type="molecule type" value="Genomic_DNA"/>
</dbReference>